<sequence>MKLERWEKREIFGYYRCIFFVSILEWYFEVFFDGSGHLSSTIKAKLNLANHDVHSNDLISLFSFILVEFYNLNQFQLEYLTTKLDDSSIFPKVSFKGNSNWNRPN</sequence>
<evidence type="ECO:0000256" key="1">
    <source>
        <dbReference type="SAM" id="Phobius"/>
    </source>
</evidence>
<dbReference type="EMBL" id="ADBJ01000025">
    <property type="protein sequence ID" value="EFA81333.1"/>
    <property type="molecule type" value="Genomic_DNA"/>
</dbReference>
<organism evidence="2 3">
    <name type="scientific">Heterostelium pallidum (strain ATCC 26659 / Pp 5 / PN500)</name>
    <name type="common">Cellular slime mold</name>
    <name type="synonym">Polysphondylium pallidum</name>
    <dbReference type="NCBI Taxonomy" id="670386"/>
    <lineage>
        <taxon>Eukaryota</taxon>
        <taxon>Amoebozoa</taxon>
        <taxon>Evosea</taxon>
        <taxon>Eumycetozoa</taxon>
        <taxon>Dictyostelia</taxon>
        <taxon>Acytosteliales</taxon>
        <taxon>Acytosteliaceae</taxon>
        <taxon>Heterostelium</taxon>
    </lineage>
</organism>
<keyword evidence="1" id="KW-0812">Transmembrane</keyword>
<gene>
    <name evidence="2" type="ORF">PPL_05315</name>
</gene>
<dbReference type="RefSeq" id="XP_020433451.1">
    <property type="nucleotide sequence ID" value="XM_020576202.1"/>
</dbReference>
<dbReference type="AlphaFoldDB" id="D3BBC6"/>
<dbReference type="GeneID" id="31360800"/>
<evidence type="ECO:0000313" key="3">
    <source>
        <dbReference type="Proteomes" id="UP000001396"/>
    </source>
</evidence>
<dbReference type="Proteomes" id="UP000001396">
    <property type="component" value="Unassembled WGS sequence"/>
</dbReference>
<dbReference type="InParanoid" id="D3BBC6"/>
<proteinExistence type="predicted"/>
<keyword evidence="3" id="KW-1185">Reference proteome</keyword>
<comment type="caution">
    <text evidence="2">The sequence shown here is derived from an EMBL/GenBank/DDBJ whole genome shotgun (WGS) entry which is preliminary data.</text>
</comment>
<keyword evidence="1" id="KW-1133">Transmembrane helix</keyword>
<feature type="transmembrane region" description="Helical" evidence="1">
    <location>
        <begin position="12"/>
        <end position="28"/>
    </location>
</feature>
<name>D3BBC6_HETP5</name>
<keyword evidence="1" id="KW-0472">Membrane</keyword>
<protein>
    <submittedName>
        <fullName evidence="2">Uncharacterized protein</fullName>
    </submittedName>
</protein>
<reference evidence="2 3" key="1">
    <citation type="journal article" date="2011" name="Genome Res.">
        <title>Phylogeny-wide analysis of social amoeba genomes highlights ancient origins for complex intercellular communication.</title>
        <authorList>
            <person name="Heidel A.J."/>
            <person name="Lawal H.M."/>
            <person name="Felder M."/>
            <person name="Schilde C."/>
            <person name="Helps N.R."/>
            <person name="Tunggal B."/>
            <person name="Rivero F."/>
            <person name="John U."/>
            <person name="Schleicher M."/>
            <person name="Eichinger L."/>
            <person name="Platzer M."/>
            <person name="Noegel A.A."/>
            <person name="Schaap P."/>
            <person name="Gloeckner G."/>
        </authorList>
    </citation>
    <scope>NUCLEOTIDE SEQUENCE [LARGE SCALE GENOMIC DNA]</scope>
    <source>
        <strain evidence="3">ATCC 26659 / Pp 5 / PN500</strain>
    </source>
</reference>
<accession>D3BBC6</accession>
<evidence type="ECO:0000313" key="2">
    <source>
        <dbReference type="EMBL" id="EFA81333.1"/>
    </source>
</evidence>